<comment type="similarity">
    <text evidence="2">Belongs to the CcmC/CycZ/HelC family.</text>
</comment>
<evidence type="ECO:0000256" key="7">
    <source>
        <dbReference type="ARBA" id="ARBA00023136"/>
    </source>
</evidence>
<comment type="caution">
    <text evidence="10">The sequence shown here is derived from an EMBL/GenBank/DDBJ whole genome shotgun (WGS) entry which is preliminary data.</text>
</comment>
<evidence type="ECO:0000259" key="9">
    <source>
        <dbReference type="Pfam" id="PF01578"/>
    </source>
</evidence>
<feature type="transmembrane region" description="Helical" evidence="8">
    <location>
        <begin position="84"/>
        <end position="110"/>
    </location>
</feature>
<dbReference type="GO" id="GO:0020037">
    <property type="term" value="F:heme binding"/>
    <property type="evidence" value="ECO:0007669"/>
    <property type="project" value="InterPro"/>
</dbReference>
<feature type="transmembrane region" description="Helical" evidence="8">
    <location>
        <begin position="122"/>
        <end position="142"/>
    </location>
</feature>
<evidence type="ECO:0000256" key="3">
    <source>
        <dbReference type="ARBA" id="ARBA00016463"/>
    </source>
</evidence>
<feature type="domain" description="Cytochrome c assembly protein" evidence="9">
    <location>
        <begin position="52"/>
        <end position="209"/>
    </location>
</feature>
<dbReference type="PANTHER" id="PTHR30071">
    <property type="entry name" value="HEME EXPORTER PROTEIN C"/>
    <property type="match status" value="1"/>
</dbReference>
<evidence type="ECO:0000256" key="2">
    <source>
        <dbReference type="ARBA" id="ARBA00005840"/>
    </source>
</evidence>
<name>A0A6B1D3N2_9CHLR</name>
<dbReference type="GO" id="GO:0017004">
    <property type="term" value="P:cytochrome complex assembly"/>
    <property type="evidence" value="ECO:0007669"/>
    <property type="project" value="UniProtKB-KW"/>
</dbReference>
<dbReference type="PRINTS" id="PR01386">
    <property type="entry name" value="CCMCBIOGNSIS"/>
</dbReference>
<keyword evidence="7 8" id="KW-0472">Membrane</keyword>
<feature type="transmembrane region" description="Helical" evidence="8">
    <location>
        <begin position="235"/>
        <end position="253"/>
    </location>
</feature>
<dbReference type="InterPro" id="IPR003557">
    <property type="entry name" value="Cyt_c_biogenesis_CcmC"/>
</dbReference>
<evidence type="ECO:0000256" key="4">
    <source>
        <dbReference type="ARBA" id="ARBA00022692"/>
    </source>
</evidence>
<protein>
    <recommendedName>
        <fullName evidence="3">Heme exporter protein C</fullName>
    </recommendedName>
</protein>
<dbReference type="InterPro" id="IPR045062">
    <property type="entry name" value="Cyt_c_biogenesis_CcsA/CcmC"/>
</dbReference>
<keyword evidence="4 8" id="KW-0812">Transmembrane</keyword>
<gene>
    <name evidence="10" type="ORF">F4X14_04390</name>
</gene>
<evidence type="ECO:0000256" key="5">
    <source>
        <dbReference type="ARBA" id="ARBA00022748"/>
    </source>
</evidence>
<proteinExistence type="inferred from homology"/>
<keyword evidence="6 8" id="KW-1133">Transmembrane helix</keyword>
<sequence>MMPLSMQSLSCWSMLYGNRLDTNARNCLMNAVARPTGPDRWFTPLLVFDLLAALAMVGVMWTALLYAGDAVNLDGEEQVAQRIFYFHIGSNIAALLGFLGSVIGSVGFLFSRRLVWDRWAAASVEVGTIFGILVLLSGSIWAKPAWNTYWTWDPRLTTATITVLIYIAYMLFRNGFDDPATRARFASVYALFAFLSVPLTYYSARLFRSIHPIVFDGVNEEAQGGFGVGPTMGQTLTIAMIGFALLFLAILFHRVRQLAFEARIEALRENYDE</sequence>
<feature type="transmembrane region" description="Helical" evidence="8">
    <location>
        <begin position="154"/>
        <end position="172"/>
    </location>
</feature>
<keyword evidence="5" id="KW-0201">Cytochrome c-type biogenesis</keyword>
<dbReference type="InterPro" id="IPR002541">
    <property type="entry name" value="Cyt_c_assembly"/>
</dbReference>
<comment type="subcellular location">
    <subcellularLocation>
        <location evidence="1">Membrane</location>
        <topology evidence="1">Multi-pass membrane protein</topology>
    </subcellularLocation>
</comment>
<feature type="transmembrane region" description="Helical" evidence="8">
    <location>
        <begin position="184"/>
        <end position="204"/>
    </location>
</feature>
<evidence type="ECO:0000256" key="8">
    <source>
        <dbReference type="SAM" id="Phobius"/>
    </source>
</evidence>
<organism evidence="10">
    <name type="scientific">Caldilineaceae bacterium SB0661_bin_32</name>
    <dbReference type="NCBI Taxonomy" id="2605255"/>
    <lineage>
        <taxon>Bacteria</taxon>
        <taxon>Bacillati</taxon>
        <taxon>Chloroflexota</taxon>
        <taxon>Caldilineae</taxon>
        <taxon>Caldilineales</taxon>
        <taxon>Caldilineaceae</taxon>
    </lineage>
</organism>
<dbReference type="AlphaFoldDB" id="A0A6B1D3N2"/>
<dbReference type="GO" id="GO:0015232">
    <property type="term" value="F:heme transmembrane transporter activity"/>
    <property type="evidence" value="ECO:0007669"/>
    <property type="project" value="InterPro"/>
</dbReference>
<evidence type="ECO:0000313" key="10">
    <source>
        <dbReference type="EMBL" id="MYC94188.1"/>
    </source>
</evidence>
<dbReference type="Pfam" id="PF01578">
    <property type="entry name" value="Cytochrom_C_asm"/>
    <property type="match status" value="1"/>
</dbReference>
<evidence type="ECO:0000256" key="6">
    <source>
        <dbReference type="ARBA" id="ARBA00022989"/>
    </source>
</evidence>
<dbReference type="GO" id="GO:0005886">
    <property type="term" value="C:plasma membrane"/>
    <property type="evidence" value="ECO:0007669"/>
    <property type="project" value="TreeGrafter"/>
</dbReference>
<dbReference type="EMBL" id="VXMH01000019">
    <property type="protein sequence ID" value="MYC94188.1"/>
    <property type="molecule type" value="Genomic_DNA"/>
</dbReference>
<dbReference type="PANTHER" id="PTHR30071:SF1">
    <property type="entry name" value="CYTOCHROME B_B6 PROTEIN-RELATED"/>
    <property type="match status" value="1"/>
</dbReference>
<reference evidence="10" key="1">
    <citation type="submission" date="2019-09" db="EMBL/GenBank/DDBJ databases">
        <title>Characterisation of the sponge microbiome using genome-centric metagenomics.</title>
        <authorList>
            <person name="Engelberts J.P."/>
            <person name="Robbins S.J."/>
            <person name="De Goeij J.M."/>
            <person name="Aranda M."/>
            <person name="Bell S.C."/>
            <person name="Webster N.S."/>
        </authorList>
    </citation>
    <scope>NUCLEOTIDE SEQUENCE</scope>
    <source>
        <strain evidence="10">SB0661_bin_32</strain>
    </source>
</reference>
<accession>A0A6B1D3N2</accession>
<evidence type="ECO:0000256" key="1">
    <source>
        <dbReference type="ARBA" id="ARBA00004141"/>
    </source>
</evidence>
<feature type="transmembrane region" description="Helical" evidence="8">
    <location>
        <begin position="41"/>
        <end position="64"/>
    </location>
</feature>